<dbReference type="SMART" id="SM00421">
    <property type="entry name" value="HTH_LUXR"/>
    <property type="match status" value="1"/>
</dbReference>
<organism evidence="5 6">
    <name type="scientific">Sphingomonas rhizophila</name>
    <dbReference type="NCBI Taxonomy" id="2071607"/>
    <lineage>
        <taxon>Bacteria</taxon>
        <taxon>Pseudomonadati</taxon>
        <taxon>Pseudomonadota</taxon>
        <taxon>Alphaproteobacteria</taxon>
        <taxon>Sphingomonadales</taxon>
        <taxon>Sphingomonadaceae</taxon>
        <taxon>Sphingomonas</taxon>
    </lineage>
</organism>
<protein>
    <submittedName>
        <fullName evidence="5">Helix-turn-helix transcriptional regulator</fullName>
    </submittedName>
</protein>
<dbReference type="GO" id="GO:0006352">
    <property type="term" value="P:DNA-templated transcription initiation"/>
    <property type="evidence" value="ECO:0007669"/>
    <property type="project" value="InterPro"/>
</dbReference>
<keyword evidence="2" id="KW-0238">DNA-binding</keyword>
<dbReference type="EMBL" id="CP060717">
    <property type="protein sequence ID" value="QNN64507.1"/>
    <property type="molecule type" value="Genomic_DNA"/>
</dbReference>
<dbReference type="PROSITE" id="PS50043">
    <property type="entry name" value="HTH_LUXR_2"/>
    <property type="match status" value="1"/>
</dbReference>
<reference evidence="5 6" key="1">
    <citation type="submission" date="2020-08" db="EMBL/GenBank/DDBJ databases">
        <title>Genome sequence of Sphingomonas rhizophila KACC 19189T.</title>
        <authorList>
            <person name="Hyun D.-W."/>
            <person name="Bae J.-W."/>
        </authorList>
    </citation>
    <scope>NUCLEOTIDE SEQUENCE [LARGE SCALE GENOMIC DNA]</scope>
    <source>
        <strain evidence="5 6">KACC 19189</strain>
    </source>
</reference>
<keyword evidence="3" id="KW-0804">Transcription</keyword>
<evidence type="ECO:0000256" key="1">
    <source>
        <dbReference type="ARBA" id="ARBA00023015"/>
    </source>
</evidence>
<dbReference type="InterPro" id="IPR036388">
    <property type="entry name" value="WH-like_DNA-bd_sf"/>
</dbReference>
<dbReference type="PANTHER" id="PTHR44688:SF16">
    <property type="entry name" value="DNA-BINDING TRANSCRIPTIONAL ACTIVATOR DEVR_DOSR"/>
    <property type="match status" value="1"/>
</dbReference>
<dbReference type="InterPro" id="IPR013249">
    <property type="entry name" value="RNA_pol_sigma70_r4_t2"/>
</dbReference>
<dbReference type="Proteomes" id="UP000515955">
    <property type="component" value="Chromosome"/>
</dbReference>
<name>A0A7G9S9I2_9SPHN</name>
<keyword evidence="6" id="KW-1185">Reference proteome</keyword>
<dbReference type="Gene3D" id="1.10.10.10">
    <property type="entry name" value="Winged helix-like DNA-binding domain superfamily/Winged helix DNA-binding domain"/>
    <property type="match status" value="1"/>
</dbReference>
<gene>
    <name evidence="5" type="ORF">H9L12_09310</name>
</gene>
<evidence type="ECO:0000256" key="3">
    <source>
        <dbReference type="ARBA" id="ARBA00023163"/>
    </source>
</evidence>
<dbReference type="PANTHER" id="PTHR44688">
    <property type="entry name" value="DNA-BINDING TRANSCRIPTIONAL ACTIVATOR DEVR_DOSR"/>
    <property type="match status" value="1"/>
</dbReference>
<evidence type="ECO:0000313" key="5">
    <source>
        <dbReference type="EMBL" id="QNN64507.1"/>
    </source>
</evidence>
<evidence type="ECO:0000256" key="2">
    <source>
        <dbReference type="ARBA" id="ARBA00023125"/>
    </source>
</evidence>
<dbReference type="Pfam" id="PF08281">
    <property type="entry name" value="Sigma70_r4_2"/>
    <property type="match status" value="1"/>
</dbReference>
<dbReference type="GO" id="GO:0016987">
    <property type="term" value="F:sigma factor activity"/>
    <property type="evidence" value="ECO:0007669"/>
    <property type="project" value="InterPro"/>
</dbReference>
<dbReference type="KEGG" id="srhi:H9L12_09310"/>
<proteinExistence type="predicted"/>
<evidence type="ECO:0000313" key="6">
    <source>
        <dbReference type="Proteomes" id="UP000515955"/>
    </source>
</evidence>
<dbReference type="AlphaFoldDB" id="A0A7G9S9I2"/>
<keyword evidence="1" id="KW-0805">Transcription regulation</keyword>
<feature type="domain" description="HTH luxR-type" evidence="4">
    <location>
        <begin position="18"/>
        <end position="83"/>
    </location>
</feature>
<accession>A0A7G9S9I2</accession>
<dbReference type="GO" id="GO:0003677">
    <property type="term" value="F:DNA binding"/>
    <property type="evidence" value="ECO:0007669"/>
    <property type="project" value="UniProtKB-KW"/>
</dbReference>
<dbReference type="InterPro" id="IPR000792">
    <property type="entry name" value="Tscrpt_reg_LuxR_C"/>
</dbReference>
<sequence>MPSAATRFSPVMDRAEDAAQRVARLSPGQRECLALVNQHLSSKEIAAQLGISPHTVDQRIRQALQVLHVERRAEAARLLAAHDGVSEPYQRLIHQPPYIDPAADSPQIDGAVGHQIRHADRTGGTNPA</sequence>
<dbReference type="InterPro" id="IPR016032">
    <property type="entry name" value="Sig_transdc_resp-reg_C-effctor"/>
</dbReference>
<evidence type="ECO:0000259" key="4">
    <source>
        <dbReference type="PROSITE" id="PS50043"/>
    </source>
</evidence>
<dbReference type="SUPFAM" id="SSF46894">
    <property type="entry name" value="C-terminal effector domain of the bipartite response regulators"/>
    <property type="match status" value="1"/>
</dbReference>